<accession>A0ABS6EMI9</accession>
<reference evidence="1 2" key="1">
    <citation type="submission" date="2021-06" db="EMBL/GenBank/DDBJ databases">
        <authorList>
            <person name="Sun Q."/>
            <person name="Li D."/>
        </authorList>
    </citation>
    <scope>NUCLEOTIDE SEQUENCE [LARGE SCALE GENOMIC DNA]</scope>
    <source>
        <strain evidence="1 2">MSJ-11</strain>
    </source>
</reference>
<evidence type="ECO:0000313" key="1">
    <source>
        <dbReference type="EMBL" id="MBU5486441.1"/>
    </source>
</evidence>
<evidence type="ECO:0000313" key="2">
    <source>
        <dbReference type="Proteomes" id="UP000726170"/>
    </source>
</evidence>
<organism evidence="1 2">
    <name type="scientific">Clostridium mobile</name>
    <dbReference type="NCBI Taxonomy" id="2841512"/>
    <lineage>
        <taxon>Bacteria</taxon>
        <taxon>Bacillati</taxon>
        <taxon>Bacillota</taxon>
        <taxon>Clostridia</taxon>
        <taxon>Eubacteriales</taxon>
        <taxon>Clostridiaceae</taxon>
        <taxon>Clostridium</taxon>
    </lineage>
</organism>
<dbReference type="RefSeq" id="WP_216441043.1">
    <property type="nucleotide sequence ID" value="NZ_JAHLQF010000006.1"/>
</dbReference>
<comment type="caution">
    <text evidence="1">The sequence shown here is derived from an EMBL/GenBank/DDBJ whole genome shotgun (WGS) entry which is preliminary data.</text>
</comment>
<keyword evidence="2" id="KW-1185">Reference proteome</keyword>
<dbReference type="Proteomes" id="UP000726170">
    <property type="component" value="Unassembled WGS sequence"/>
</dbReference>
<proteinExistence type="predicted"/>
<gene>
    <name evidence="1" type="ORF">KQI86_19250</name>
</gene>
<protein>
    <submittedName>
        <fullName evidence="1">Uncharacterized protein</fullName>
    </submittedName>
</protein>
<dbReference type="EMBL" id="JAHLQF010000006">
    <property type="protein sequence ID" value="MBU5486441.1"/>
    <property type="molecule type" value="Genomic_DNA"/>
</dbReference>
<name>A0ABS6EMI9_9CLOT</name>
<sequence>MNNDLITSYAKVAIHQLALGQKELKIEYILKNIDKEINFLNNTYTDDEIILKASKL</sequence>